<gene>
    <name evidence="1" type="ORF">GCM10011584_04660</name>
</gene>
<organism evidence="1 2">
    <name type="scientific">Nocardioides phosphati</name>
    <dbReference type="NCBI Taxonomy" id="1867775"/>
    <lineage>
        <taxon>Bacteria</taxon>
        <taxon>Bacillati</taxon>
        <taxon>Actinomycetota</taxon>
        <taxon>Actinomycetes</taxon>
        <taxon>Propionibacteriales</taxon>
        <taxon>Nocardioidaceae</taxon>
        <taxon>Nocardioides</taxon>
    </lineage>
</organism>
<keyword evidence="2" id="KW-1185">Reference proteome</keyword>
<name>A0ABQ2N729_9ACTN</name>
<dbReference type="RefSeq" id="WP_188782362.1">
    <property type="nucleotide sequence ID" value="NZ_BMNI01000001.1"/>
</dbReference>
<accession>A0ABQ2N729</accession>
<dbReference type="EMBL" id="BMNI01000001">
    <property type="protein sequence ID" value="GGO85227.1"/>
    <property type="molecule type" value="Genomic_DNA"/>
</dbReference>
<sequence>MNEETDRLLEQLLEEPPGPRREQMLMRLDGDQREQIRALLDAGDLVWEAAHTAPPLEEDPVAAMLGVVPDPGFQLDAAALVRACKASSVKPTALAARLSARGWQVDTTDVFRWQTRAAPDVPPALIKAIAEEVRIDPDRLVAKAEPKPNTLRAVAEDVAATPRFRDLAQRFAQIQRMSPTMAVSALQSRMLATVHRGDEPDKEQMLASVEELVRALEANQGQ</sequence>
<evidence type="ECO:0000313" key="2">
    <source>
        <dbReference type="Proteomes" id="UP000655410"/>
    </source>
</evidence>
<reference evidence="2" key="1">
    <citation type="journal article" date="2019" name="Int. J. Syst. Evol. Microbiol.">
        <title>The Global Catalogue of Microorganisms (GCM) 10K type strain sequencing project: providing services to taxonomists for standard genome sequencing and annotation.</title>
        <authorList>
            <consortium name="The Broad Institute Genomics Platform"/>
            <consortium name="The Broad Institute Genome Sequencing Center for Infectious Disease"/>
            <person name="Wu L."/>
            <person name="Ma J."/>
        </authorList>
    </citation>
    <scope>NUCLEOTIDE SEQUENCE [LARGE SCALE GENOMIC DNA]</scope>
    <source>
        <strain evidence="2">CGMCC 4.7371</strain>
    </source>
</reference>
<comment type="caution">
    <text evidence="1">The sequence shown here is derived from an EMBL/GenBank/DDBJ whole genome shotgun (WGS) entry which is preliminary data.</text>
</comment>
<protein>
    <recommendedName>
        <fullName evidence="3">DUF222 domain-containing protein</fullName>
    </recommendedName>
</protein>
<evidence type="ECO:0008006" key="3">
    <source>
        <dbReference type="Google" id="ProtNLM"/>
    </source>
</evidence>
<dbReference type="Proteomes" id="UP000655410">
    <property type="component" value="Unassembled WGS sequence"/>
</dbReference>
<proteinExistence type="predicted"/>
<evidence type="ECO:0000313" key="1">
    <source>
        <dbReference type="EMBL" id="GGO85227.1"/>
    </source>
</evidence>